<evidence type="ECO:0000313" key="2">
    <source>
        <dbReference type="EMBL" id="OWK12695.1"/>
    </source>
</evidence>
<protein>
    <recommendedName>
        <fullName evidence="1">FBA domain-containing protein</fullName>
    </recommendedName>
</protein>
<dbReference type="Gene3D" id="2.60.120.260">
    <property type="entry name" value="Galactose-binding domain-like"/>
    <property type="match status" value="1"/>
</dbReference>
<dbReference type="EMBL" id="MKHE01000008">
    <property type="protein sequence ID" value="OWK12695.1"/>
    <property type="molecule type" value="Genomic_DNA"/>
</dbReference>
<dbReference type="PANTHER" id="PTHR12125:SF9">
    <property type="entry name" value="F-BOX ONLY PROTEIN 27"/>
    <property type="match status" value="1"/>
</dbReference>
<dbReference type="GO" id="GO:0006516">
    <property type="term" value="P:glycoprotein catabolic process"/>
    <property type="evidence" value="ECO:0007669"/>
    <property type="project" value="TreeGrafter"/>
</dbReference>
<dbReference type="AlphaFoldDB" id="A0A212D392"/>
<accession>A0A212D392</accession>
<gene>
    <name evidence="2" type="ORF">Celaphus_00015068</name>
</gene>
<dbReference type="InterPro" id="IPR007397">
    <property type="entry name" value="F-box-assoc_dom"/>
</dbReference>
<dbReference type="Pfam" id="PF04300">
    <property type="entry name" value="FBA"/>
    <property type="match status" value="1"/>
</dbReference>
<keyword evidence="3" id="KW-1185">Reference proteome</keyword>
<feature type="non-terminal residue" evidence="2">
    <location>
        <position position="230"/>
    </location>
</feature>
<dbReference type="OrthoDB" id="9703089at2759"/>
<name>A0A212D392_CEREH</name>
<dbReference type="Proteomes" id="UP000242450">
    <property type="component" value="Chromosome 8"/>
</dbReference>
<dbReference type="PANTHER" id="PTHR12125">
    <property type="entry name" value="F-BOX ONLY PROTEIN 6-LIKE PROTEIN"/>
    <property type="match status" value="1"/>
</dbReference>
<evidence type="ECO:0000313" key="3">
    <source>
        <dbReference type="Proteomes" id="UP000242450"/>
    </source>
</evidence>
<dbReference type="SMART" id="SM01198">
    <property type="entry name" value="FBA"/>
    <property type="match status" value="1"/>
</dbReference>
<dbReference type="GO" id="GO:0005737">
    <property type="term" value="C:cytoplasm"/>
    <property type="evidence" value="ECO:0007669"/>
    <property type="project" value="UniProtKB-ARBA"/>
</dbReference>
<dbReference type="InterPro" id="IPR039752">
    <property type="entry name" value="F-box_only"/>
</dbReference>
<sequence>MLCAGAVAAPAFPEEATELKDITVVKAACWPDGQDLWQSILPYNHAKRRPVTRTCLPPAEGPRPCILGHFCKHRPTGCKSIMNPMGEDIWNCMMLSGSNNSEEEEENMEVRPETSWEASYCPAYGCGYQGELLDLEKKGLWLELLEKQQGSDCTYQPDIRLLGANYAILQCFFHKHFPIQWQAESFSFWVMCTLINIKKGVHFVLFDHSVEGFDSWPEQYGVCRPQSSVI</sequence>
<reference evidence="2 3" key="1">
    <citation type="journal article" date="2018" name="Mol. Genet. Genomics">
        <title>The red deer Cervus elaphus genome CerEla1.0: sequencing, annotating, genes, and chromosomes.</title>
        <authorList>
            <person name="Bana N.A."/>
            <person name="Nyiri A."/>
            <person name="Nagy J."/>
            <person name="Frank K."/>
            <person name="Nagy T."/>
            <person name="Steger V."/>
            <person name="Schiller M."/>
            <person name="Lakatos P."/>
            <person name="Sugar L."/>
            <person name="Horn P."/>
            <person name="Barta E."/>
            <person name="Orosz L."/>
        </authorList>
    </citation>
    <scope>NUCLEOTIDE SEQUENCE [LARGE SCALE GENOMIC DNA]</scope>
    <source>
        <strain evidence="2">Hungarian</strain>
    </source>
</reference>
<organism evidence="2 3">
    <name type="scientific">Cervus elaphus hippelaphus</name>
    <name type="common">European red deer</name>
    <dbReference type="NCBI Taxonomy" id="46360"/>
    <lineage>
        <taxon>Eukaryota</taxon>
        <taxon>Metazoa</taxon>
        <taxon>Chordata</taxon>
        <taxon>Craniata</taxon>
        <taxon>Vertebrata</taxon>
        <taxon>Euteleostomi</taxon>
        <taxon>Mammalia</taxon>
        <taxon>Eutheria</taxon>
        <taxon>Laurasiatheria</taxon>
        <taxon>Artiodactyla</taxon>
        <taxon>Ruminantia</taxon>
        <taxon>Pecora</taxon>
        <taxon>Cervidae</taxon>
        <taxon>Cervinae</taxon>
        <taxon>Cervus</taxon>
    </lineage>
</organism>
<dbReference type="GO" id="GO:0019005">
    <property type="term" value="C:SCF ubiquitin ligase complex"/>
    <property type="evidence" value="ECO:0007669"/>
    <property type="project" value="TreeGrafter"/>
</dbReference>
<dbReference type="GO" id="GO:0036503">
    <property type="term" value="P:ERAD pathway"/>
    <property type="evidence" value="ECO:0007669"/>
    <property type="project" value="TreeGrafter"/>
</dbReference>
<feature type="domain" description="FBA" evidence="1">
    <location>
        <begin position="64"/>
        <end position="230"/>
    </location>
</feature>
<evidence type="ECO:0000259" key="1">
    <source>
        <dbReference type="SMART" id="SM01198"/>
    </source>
</evidence>
<proteinExistence type="predicted"/>
<comment type="caution">
    <text evidence="2">The sequence shown here is derived from an EMBL/GenBank/DDBJ whole genome shotgun (WGS) entry which is preliminary data.</text>
</comment>
<dbReference type="InterPro" id="IPR008979">
    <property type="entry name" value="Galactose-bd-like_sf"/>
</dbReference>
<dbReference type="GO" id="GO:0061630">
    <property type="term" value="F:ubiquitin protein ligase activity"/>
    <property type="evidence" value="ECO:0007669"/>
    <property type="project" value="TreeGrafter"/>
</dbReference>
<dbReference type="SUPFAM" id="SSF49785">
    <property type="entry name" value="Galactose-binding domain-like"/>
    <property type="match status" value="1"/>
</dbReference>
<dbReference type="GO" id="GO:0031146">
    <property type="term" value="P:SCF-dependent proteasomal ubiquitin-dependent protein catabolic process"/>
    <property type="evidence" value="ECO:0007669"/>
    <property type="project" value="TreeGrafter"/>
</dbReference>